<dbReference type="Pfam" id="PF01156">
    <property type="entry name" value="IU_nuc_hydro"/>
    <property type="match status" value="1"/>
</dbReference>
<evidence type="ECO:0000256" key="1">
    <source>
        <dbReference type="ARBA" id="ARBA00009176"/>
    </source>
</evidence>
<dbReference type="EMBL" id="KN832870">
    <property type="protein sequence ID" value="KIN09102.1"/>
    <property type="molecule type" value="Genomic_DNA"/>
</dbReference>
<dbReference type="Proteomes" id="UP000054321">
    <property type="component" value="Unassembled WGS sequence"/>
</dbReference>
<protein>
    <recommendedName>
        <fullName evidence="4">Inosine/uridine-preferring nucleoside hydrolase domain-containing protein</fullName>
    </recommendedName>
</protein>
<feature type="domain" description="Inosine/uridine-preferring nucleoside hydrolase" evidence="4">
    <location>
        <begin position="2"/>
        <end position="324"/>
    </location>
</feature>
<evidence type="ECO:0000313" key="6">
    <source>
        <dbReference type="Proteomes" id="UP000054321"/>
    </source>
</evidence>
<evidence type="ECO:0000259" key="4">
    <source>
        <dbReference type="Pfam" id="PF01156"/>
    </source>
</evidence>
<dbReference type="SUPFAM" id="SSF53590">
    <property type="entry name" value="Nucleoside hydrolase"/>
    <property type="match status" value="1"/>
</dbReference>
<dbReference type="Gene3D" id="3.90.245.10">
    <property type="entry name" value="Ribonucleoside hydrolase-like"/>
    <property type="match status" value="1"/>
</dbReference>
<keyword evidence="2" id="KW-0378">Hydrolase</keyword>
<dbReference type="GO" id="GO:0008477">
    <property type="term" value="F:purine nucleosidase activity"/>
    <property type="evidence" value="ECO:0007669"/>
    <property type="project" value="TreeGrafter"/>
</dbReference>
<sequence length="344" mass="37415">MDNDWETTSFAPFLTALHGGVDLLGLTSITGDTWEPQCALHAVATLEVGNLSCIPVYEGALWPLLNTVERAEAWQIVHGAITFLGALRPENITAEAEGADPTGGNPYRINKAAFYEGFPSGRPKTSTNAVNFMIETVSKYPGCVSIYTAGPLTNVALAVRSDPKFASLAKEIVIMGGMLDRSLVRAIGTLFDAQIFSDTNFLIDPEAAKITLNADFSKITLVGDVTSQVIATQEFADEVFEVKNAYTELFYNHFNKGYPLWDETAAAVFADPSVSTNQTTVYVDVDTAYGSPTYGNLRVYREELAPPNSREATYILDVDTERVLQMIKLGVQYPKSCASLSFGN</sequence>
<proteinExistence type="inferred from homology"/>
<keyword evidence="6" id="KW-1185">Reference proteome</keyword>
<comment type="similarity">
    <text evidence="1">Belongs to the IUNH family.</text>
</comment>
<dbReference type="PANTHER" id="PTHR12304">
    <property type="entry name" value="INOSINE-URIDINE PREFERRING NUCLEOSIDE HYDROLASE"/>
    <property type="match status" value="1"/>
</dbReference>
<evidence type="ECO:0000256" key="2">
    <source>
        <dbReference type="ARBA" id="ARBA00022801"/>
    </source>
</evidence>
<dbReference type="AlphaFoldDB" id="A0A0C3I452"/>
<organism evidence="5 6">
    <name type="scientific">Oidiodendron maius (strain Zn)</name>
    <dbReference type="NCBI Taxonomy" id="913774"/>
    <lineage>
        <taxon>Eukaryota</taxon>
        <taxon>Fungi</taxon>
        <taxon>Dikarya</taxon>
        <taxon>Ascomycota</taxon>
        <taxon>Pezizomycotina</taxon>
        <taxon>Leotiomycetes</taxon>
        <taxon>Leotiomycetes incertae sedis</taxon>
        <taxon>Myxotrichaceae</taxon>
        <taxon>Oidiodendron</taxon>
    </lineage>
</organism>
<dbReference type="GO" id="GO:0006152">
    <property type="term" value="P:purine nucleoside catabolic process"/>
    <property type="evidence" value="ECO:0007669"/>
    <property type="project" value="TreeGrafter"/>
</dbReference>
<dbReference type="InParanoid" id="A0A0C3I452"/>
<dbReference type="GO" id="GO:0005829">
    <property type="term" value="C:cytosol"/>
    <property type="evidence" value="ECO:0007669"/>
    <property type="project" value="TreeGrafter"/>
</dbReference>
<reference evidence="5 6" key="1">
    <citation type="submission" date="2014-04" db="EMBL/GenBank/DDBJ databases">
        <authorList>
            <consortium name="DOE Joint Genome Institute"/>
            <person name="Kuo A."/>
            <person name="Martino E."/>
            <person name="Perotto S."/>
            <person name="Kohler A."/>
            <person name="Nagy L.G."/>
            <person name="Floudas D."/>
            <person name="Copeland A."/>
            <person name="Barry K.W."/>
            <person name="Cichocki N."/>
            <person name="Veneault-Fourrey C."/>
            <person name="LaButti K."/>
            <person name="Lindquist E.A."/>
            <person name="Lipzen A."/>
            <person name="Lundell T."/>
            <person name="Morin E."/>
            <person name="Murat C."/>
            <person name="Sun H."/>
            <person name="Tunlid A."/>
            <person name="Henrissat B."/>
            <person name="Grigoriev I.V."/>
            <person name="Hibbett D.S."/>
            <person name="Martin F."/>
            <person name="Nordberg H.P."/>
            <person name="Cantor M.N."/>
            <person name="Hua S.X."/>
        </authorList>
    </citation>
    <scope>NUCLEOTIDE SEQUENCE [LARGE SCALE GENOMIC DNA]</scope>
    <source>
        <strain evidence="5 6">Zn</strain>
    </source>
</reference>
<evidence type="ECO:0000313" key="5">
    <source>
        <dbReference type="EMBL" id="KIN09102.1"/>
    </source>
</evidence>
<dbReference type="HOGENOM" id="CLU_036838_7_0_1"/>
<dbReference type="STRING" id="913774.A0A0C3I452"/>
<dbReference type="InterPro" id="IPR023186">
    <property type="entry name" value="IUNH"/>
</dbReference>
<dbReference type="InterPro" id="IPR001910">
    <property type="entry name" value="Inosine/uridine_hydrolase_dom"/>
</dbReference>
<dbReference type="InterPro" id="IPR036452">
    <property type="entry name" value="Ribo_hydro-like"/>
</dbReference>
<reference evidence="6" key="2">
    <citation type="submission" date="2015-01" db="EMBL/GenBank/DDBJ databases">
        <title>Evolutionary Origins and Diversification of the Mycorrhizal Mutualists.</title>
        <authorList>
            <consortium name="DOE Joint Genome Institute"/>
            <consortium name="Mycorrhizal Genomics Consortium"/>
            <person name="Kohler A."/>
            <person name="Kuo A."/>
            <person name="Nagy L.G."/>
            <person name="Floudas D."/>
            <person name="Copeland A."/>
            <person name="Barry K.W."/>
            <person name="Cichocki N."/>
            <person name="Veneault-Fourrey C."/>
            <person name="LaButti K."/>
            <person name="Lindquist E.A."/>
            <person name="Lipzen A."/>
            <person name="Lundell T."/>
            <person name="Morin E."/>
            <person name="Murat C."/>
            <person name="Riley R."/>
            <person name="Ohm R."/>
            <person name="Sun H."/>
            <person name="Tunlid A."/>
            <person name="Henrissat B."/>
            <person name="Grigoriev I.V."/>
            <person name="Hibbett D.S."/>
            <person name="Martin F."/>
        </authorList>
    </citation>
    <scope>NUCLEOTIDE SEQUENCE [LARGE SCALE GENOMIC DNA]</scope>
    <source>
        <strain evidence="6">Zn</strain>
    </source>
</reference>
<accession>A0A0C3I452</accession>
<evidence type="ECO:0000256" key="3">
    <source>
        <dbReference type="ARBA" id="ARBA00023295"/>
    </source>
</evidence>
<dbReference type="PANTHER" id="PTHR12304:SF25">
    <property type="entry name" value="INOSINE_URIDINE-PREFERRING NUCLEOSIDE HYDROLASE DOMAIN-CONTAINING PROTEIN"/>
    <property type="match status" value="1"/>
</dbReference>
<name>A0A0C3I452_OIDMZ</name>
<dbReference type="OrthoDB" id="432381at2759"/>
<gene>
    <name evidence="5" type="ORF">OIDMADRAFT_37985</name>
</gene>
<keyword evidence="3" id="KW-0326">Glycosidase</keyword>